<comment type="caution">
    <text evidence="2">The sequence shown here is derived from an EMBL/GenBank/DDBJ whole genome shotgun (WGS) entry which is preliminary data.</text>
</comment>
<accession>A0A7W5C333</accession>
<dbReference type="EMBL" id="JACHXW010000001">
    <property type="protein sequence ID" value="MBB3150318.1"/>
    <property type="molecule type" value="Genomic_DNA"/>
</dbReference>
<dbReference type="InterPro" id="IPR020941">
    <property type="entry name" value="SUFU-like_domain"/>
</dbReference>
<dbReference type="RefSeq" id="WP_183558001.1">
    <property type="nucleotide sequence ID" value="NZ_CBCSLB010000001.1"/>
</dbReference>
<dbReference type="AlphaFoldDB" id="A0A7W5C333"/>
<dbReference type="Pfam" id="PF05076">
    <property type="entry name" value="SUFU"/>
    <property type="match status" value="1"/>
</dbReference>
<keyword evidence="3" id="KW-1185">Reference proteome</keyword>
<evidence type="ECO:0000313" key="3">
    <source>
        <dbReference type="Proteomes" id="UP000518605"/>
    </source>
</evidence>
<dbReference type="Proteomes" id="UP000518605">
    <property type="component" value="Unassembled WGS sequence"/>
</dbReference>
<organism evidence="2 3">
    <name type="scientific">Paenibacillus endophyticus</name>
    <dbReference type="NCBI Taxonomy" id="1294268"/>
    <lineage>
        <taxon>Bacteria</taxon>
        <taxon>Bacillati</taxon>
        <taxon>Bacillota</taxon>
        <taxon>Bacilli</taxon>
        <taxon>Bacillales</taxon>
        <taxon>Paenibacillaceae</taxon>
        <taxon>Paenibacillus</taxon>
    </lineage>
</organism>
<reference evidence="2 3" key="1">
    <citation type="submission" date="2020-08" db="EMBL/GenBank/DDBJ databases">
        <title>Genomic Encyclopedia of Type Strains, Phase III (KMG-III): the genomes of soil and plant-associated and newly described type strains.</title>
        <authorList>
            <person name="Whitman W."/>
        </authorList>
    </citation>
    <scope>NUCLEOTIDE SEQUENCE [LARGE SCALE GENOMIC DNA]</scope>
    <source>
        <strain evidence="2 3">CECT 8234</strain>
    </source>
</reference>
<proteinExistence type="predicted"/>
<protein>
    <recommendedName>
        <fullName evidence="1">Suppressor of fused-like domain-containing protein</fullName>
    </recommendedName>
</protein>
<evidence type="ECO:0000259" key="1">
    <source>
        <dbReference type="Pfam" id="PF05076"/>
    </source>
</evidence>
<feature type="domain" description="Suppressor of fused-like" evidence="1">
    <location>
        <begin position="9"/>
        <end position="149"/>
    </location>
</feature>
<evidence type="ECO:0000313" key="2">
    <source>
        <dbReference type="EMBL" id="MBB3150318.1"/>
    </source>
</evidence>
<gene>
    <name evidence="2" type="ORF">FHS16_000350</name>
</gene>
<name>A0A7W5C333_9BACL</name>
<sequence>MKYAGGLYPGTVTYSTIGLSNEKLASPVSNKIIRQELILCSYSTFGDQNIPDILQQVGVKALRSQIAYLRGDIIGPFGTLFEGTELVALYVTTPVYFPDSFHTYDTTNDISIVQAWLVPITLNEASYVKENGWEAFEDKLEELDPDLKNYKRVCSIS</sequence>